<dbReference type="GO" id="GO:0051239">
    <property type="term" value="P:regulation of multicellular organismal process"/>
    <property type="evidence" value="ECO:0007669"/>
    <property type="project" value="UniProtKB-ARBA"/>
</dbReference>
<proteinExistence type="predicted"/>
<dbReference type="InterPro" id="IPR008984">
    <property type="entry name" value="SMAD_FHA_dom_sf"/>
</dbReference>
<evidence type="ECO:0000259" key="1">
    <source>
        <dbReference type="PROSITE" id="PS51076"/>
    </source>
</evidence>
<dbReference type="WBParaSite" id="Pan_g13253.t1">
    <property type="protein sequence ID" value="Pan_g13253.t1"/>
    <property type="gene ID" value="Pan_g13253"/>
</dbReference>
<dbReference type="PROSITE" id="PS51076">
    <property type="entry name" value="MH2"/>
    <property type="match status" value="1"/>
</dbReference>
<name>A0A7E4UW63_PANRE</name>
<evidence type="ECO:0000313" key="2">
    <source>
        <dbReference type="Proteomes" id="UP000492821"/>
    </source>
</evidence>
<reference evidence="2" key="1">
    <citation type="journal article" date="2013" name="Genetics">
        <title>The draft genome and transcriptome of Panagrellus redivivus are shaped by the harsh demands of a free-living lifestyle.</title>
        <authorList>
            <person name="Srinivasan J."/>
            <person name="Dillman A.R."/>
            <person name="Macchietto M.G."/>
            <person name="Heikkinen L."/>
            <person name="Lakso M."/>
            <person name="Fracchia K.M."/>
            <person name="Antoshechkin I."/>
            <person name="Mortazavi A."/>
            <person name="Wong G."/>
            <person name="Sternberg P.W."/>
        </authorList>
    </citation>
    <scope>NUCLEOTIDE SEQUENCE [LARGE SCALE GENOMIC DNA]</scope>
    <source>
        <strain evidence="2">MT8872</strain>
    </source>
</reference>
<dbReference type="AlphaFoldDB" id="A0A7E4UW63"/>
<dbReference type="InterPro" id="IPR001132">
    <property type="entry name" value="SMAD_dom_Dwarfin-type"/>
</dbReference>
<accession>A0A7E4UW63</accession>
<evidence type="ECO:0000313" key="3">
    <source>
        <dbReference type="WBParaSite" id="Pan_g13253.t1"/>
    </source>
</evidence>
<sequence>MSKLRQIDASGRAVRLLPNDSWATAVYSERGVSRCDQTFTVYTDKFHVGRVFEKGDAMRDLPNTRFCLTPLHSAPTNDPVVERSRRNTQSGFSLEIANGQEIYCLNHSFYPLCVESVTLDRSVNLLTPPPYVHRLHQKANRRVYNLREMVYLLITTNPRISNSCTKCVV</sequence>
<dbReference type="SUPFAM" id="SSF49879">
    <property type="entry name" value="SMAD/FHA domain"/>
    <property type="match status" value="1"/>
</dbReference>
<dbReference type="GO" id="GO:0050793">
    <property type="term" value="P:regulation of developmental process"/>
    <property type="evidence" value="ECO:0007669"/>
    <property type="project" value="UniProtKB-ARBA"/>
</dbReference>
<dbReference type="Gene3D" id="2.60.200.10">
    <property type="match status" value="1"/>
</dbReference>
<dbReference type="GO" id="GO:0009791">
    <property type="term" value="P:post-embryonic development"/>
    <property type="evidence" value="ECO:0007669"/>
    <property type="project" value="UniProtKB-ARBA"/>
</dbReference>
<organism evidence="2 3">
    <name type="scientific">Panagrellus redivivus</name>
    <name type="common">Microworm</name>
    <dbReference type="NCBI Taxonomy" id="6233"/>
    <lineage>
        <taxon>Eukaryota</taxon>
        <taxon>Metazoa</taxon>
        <taxon>Ecdysozoa</taxon>
        <taxon>Nematoda</taxon>
        <taxon>Chromadorea</taxon>
        <taxon>Rhabditida</taxon>
        <taxon>Tylenchina</taxon>
        <taxon>Panagrolaimomorpha</taxon>
        <taxon>Panagrolaimoidea</taxon>
        <taxon>Panagrolaimidae</taxon>
        <taxon>Panagrellus</taxon>
    </lineage>
</organism>
<dbReference type="Pfam" id="PF03166">
    <property type="entry name" value="MH2"/>
    <property type="match status" value="1"/>
</dbReference>
<keyword evidence="2" id="KW-1185">Reference proteome</keyword>
<reference evidence="3" key="2">
    <citation type="submission" date="2020-10" db="UniProtKB">
        <authorList>
            <consortium name="WormBaseParasite"/>
        </authorList>
    </citation>
    <scope>IDENTIFICATION</scope>
</reference>
<protein>
    <submittedName>
        <fullName evidence="3">MH2 domain-containing protein</fullName>
    </submittedName>
</protein>
<dbReference type="InterPro" id="IPR017855">
    <property type="entry name" value="SMAD-like_dom_sf"/>
</dbReference>
<dbReference type="Proteomes" id="UP000492821">
    <property type="component" value="Unassembled WGS sequence"/>
</dbReference>
<dbReference type="GO" id="GO:0006355">
    <property type="term" value="P:regulation of DNA-templated transcription"/>
    <property type="evidence" value="ECO:0007669"/>
    <property type="project" value="InterPro"/>
</dbReference>
<feature type="domain" description="MH2" evidence="1">
    <location>
        <begin position="22"/>
        <end position="169"/>
    </location>
</feature>